<keyword evidence="3" id="KW-1185">Reference proteome</keyword>
<reference evidence="2 3" key="1">
    <citation type="journal article" date="2019" name="Int. J. Syst. Evol. Microbiol.">
        <title>The Global Catalogue of Microorganisms (GCM) 10K type strain sequencing project: providing services to taxonomists for standard genome sequencing and annotation.</title>
        <authorList>
            <consortium name="The Broad Institute Genomics Platform"/>
            <consortium name="The Broad Institute Genome Sequencing Center for Infectious Disease"/>
            <person name="Wu L."/>
            <person name="Ma J."/>
        </authorList>
    </citation>
    <scope>NUCLEOTIDE SEQUENCE [LARGE SCALE GENOMIC DNA]</scope>
    <source>
        <strain evidence="2 3">JCM 4805</strain>
    </source>
</reference>
<evidence type="ECO:0000313" key="2">
    <source>
        <dbReference type="EMBL" id="GAA0468856.1"/>
    </source>
</evidence>
<evidence type="ECO:0000313" key="3">
    <source>
        <dbReference type="Proteomes" id="UP001500909"/>
    </source>
</evidence>
<accession>A0ABN1A6N6</accession>
<organism evidence="2 3">
    <name type="scientific">Streptomyces olivaceiscleroticus</name>
    <dbReference type="NCBI Taxonomy" id="68245"/>
    <lineage>
        <taxon>Bacteria</taxon>
        <taxon>Bacillati</taxon>
        <taxon>Actinomycetota</taxon>
        <taxon>Actinomycetes</taxon>
        <taxon>Kitasatosporales</taxon>
        <taxon>Streptomycetaceae</taxon>
        <taxon>Streptomyces</taxon>
    </lineage>
</organism>
<feature type="region of interest" description="Disordered" evidence="1">
    <location>
        <begin position="1"/>
        <end position="35"/>
    </location>
</feature>
<dbReference type="EMBL" id="BAAABY010000026">
    <property type="protein sequence ID" value="GAA0468856.1"/>
    <property type="molecule type" value="Genomic_DNA"/>
</dbReference>
<name>A0ABN1A6N6_9ACTN</name>
<evidence type="ECO:0000256" key="1">
    <source>
        <dbReference type="SAM" id="MobiDB-lite"/>
    </source>
</evidence>
<sequence length="72" mass="7118">MAGFCSVAPEPESRGVPAGTGPLGRTGVPKRLGGLPEAEAEWPGLGRVGEAVAEPVLADGLGPVAVEDGEEP</sequence>
<dbReference type="Proteomes" id="UP001500909">
    <property type="component" value="Unassembled WGS sequence"/>
</dbReference>
<proteinExistence type="predicted"/>
<protein>
    <submittedName>
        <fullName evidence="2">Uncharacterized protein</fullName>
    </submittedName>
</protein>
<comment type="caution">
    <text evidence="2">The sequence shown here is derived from an EMBL/GenBank/DDBJ whole genome shotgun (WGS) entry which is preliminary data.</text>
</comment>
<gene>
    <name evidence="2" type="ORF">GCM10010361_36350</name>
</gene>